<feature type="non-terminal residue" evidence="2">
    <location>
        <position position="78"/>
    </location>
</feature>
<reference evidence="2 3" key="1">
    <citation type="journal article" date="2014" name="Mol. Biol. Evol.">
        <title>Massive expansion of Ubiquitination-related gene families within the Chlamydiae.</title>
        <authorList>
            <person name="Domman D."/>
            <person name="Collingro A."/>
            <person name="Lagkouvardos I."/>
            <person name="Gehre L."/>
            <person name="Weinmaier T."/>
            <person name="Rattei T."/>
            <person name="Subtil A."/>
            <person name="Horn M."/>
        </authorList>
    </citation>
    <scope>NUCLEOTIDE SEQUENCE [LARGE SCALE GENOMIC DNA]</scope>
    <source>
        <strain evidence="2 3">OEW1</strain>
    </source>
</reference>
<evidence type="ECO:0000313" key="3">
    <source>
        <dbReference type="Proteomes" id="UP000031307"/>
    </source>
</evidence>
<accession>A0A0C1EBM2</accession>
<gene>
    <name evidence="2" type="ORF">DB43_GG00370</name>
</gene>
<sequence>MYTYLRSQINHLKLLKFHFFFSLLLFVPLSSMQANDDEKLVDDLFAQGITVDLRSPSFSDGVLHTDQGGVIQGRDIRI</sequence>
<evidence type="ECO:0000313" key="2">
    <source>
        <dbReference type="EMBL" id="KIA77458.1"/>
    </source>
</evidence>
<dbReference type="Proteomes" id="UP000031307">
    <property type="component" value="Unassembled WGS sequence"/>
</dbReference>
<feature type="signal peptide" evidence="1">
    <location>
        <begin position="1"/>
        <end position="36"/>
    </location>
</feature>
<protein>
    <submittedName>
        <fullName evidence="2">Uncharacterized protein</fullName>
    </submittedName>
</protein>
<comment type="caution">
    <text evidence="2">The sequence shown here is derived from an EMBL/GenBank/DDBJ whole genome shotgun (WGS) entry which is preliminary data.</text>
</comment>
<dbReference type="EMBL" id="JSAM01000076">
    <property type="protein sequence ID" value="KIA77458.1"/>
    <property type="molecule type" value="Genomic_DNA"/>
</dbReference>
<evidence type="ECO:0000256" key="1">
    <source>
        <dbReference type="SAM" id="SignalP"/>
    </source>
</evidence>
<proteinExistence type="predicted"/>
<keyword evidence="1" id="KW-0732">Signal</keyword>
<dbReference type="AlphaFoldDB" id="A0A0C1EBM2"/>
<name>A0A0C1EBM2_9BACT</name>
<feature type="chain" id="PRO_5002131423" evidence="1">
    <location>
        <begin position="37"/>
        <end position="78"/>
    </location>
</feature>
<organism evidence="2 3">
    <name type="scientific">Parachlamydia acanthamoebae</name>
    <dbReference type="NCBI Taxonomy" id="83552"/>
    <lineage>
        <taxon>Bacteria</taxon>
        <taxon>Pseudomonadati</taxon>
        <taxon>Chlamydiota</taxon>
        <taxon>Chlamydiia</taxon>
        <taxon>Parachlamydiales</taxon>
        <taxon>Parachlamydiaceae</taxon>
        <taxon>Parachlamydia</taxon>
    </lineage>
</organism>